<dbReference type="GO" id="GO:0003700">
    <property type="term" value="F:DNA-binding transcription factor activity"/>
    <property type="evidence" value="ECO:0007669"/>
    <property type="project" value="InterPro"/>
</dbReference>
<dbReference type="PROSITE" id="PS01124">
    <property type="entry name" value="HTH_ARAC_FAMILY_2"/>
    <property type="match status" value="1"/>
</dbReference>
<feature type="domain" description="HTH araC/xylS-type" evidence="4">
    <location>
        <begin position="149"/>
        <end position="247"/>
    </location>
</feature>
<dbReference type="GO" id="GO:0043565">
    <property type="term" value="F:sequence-specific DNA binding"/>
    <property type="evidence" value="ECO:0007669"/>
    <property type="project" value="InterPro"/>
</dbReference>
<keyword evidence="6" id="KW-1185">Reference proteome</keyword>
<dbReference type="InterPro" id="IPR018060">
    <property type="entry name" value="HTH_AraC"/>
</dbReference>
<evidence type="ECO:0000256" key="3">
    <source>
        <dbReference type="ARBA" id="ARBA00023163"/>
    </source>
</evidence>
<dbReference type="InterPro" id="IPR018062">
    <property type="entry name" value="HTH_AraC-typ_CS"/>
</dbReference>
<keyword evidence="1" id="KW-0805">Transcription regulation</keyword>
<dbReference type="PANTHER" id="PTHR11019">
    <property type="entry name" value="HTH-TYPE TRANSCRIPTIONAL REGULATOR NIMR"/>
    <property type="match status" value="1"/>
</dbReference>
<protein>
    <submittedName>
        <fullName evidence="5">AraC family transcriptional regulator</fullName>
    </submittedName>
</protein>
<comment type="caution">
    <text evidence="5">The sequence shown here is derived from an EMBL/GenBank/DDBJ whole genome shotgun (WGS) entry which is preliminary data.</text>
</comment>
<keyword evidence="2" id="KW-0238">DNA-binding</keyword>
<dbReference type="Proteomes" id="UP001138661">
    <property type="component" value="Unassembled WGS sequence"/>
</dbReference>
<evidence type="ECO:0000256" key="1">
    <source>
        <dbReference type="ARBA" id="ARBA00023015"/>
    </source>
</evidence>
<accession>A0A9X1FRT0</accession>
<dbReference type="AlphaFoldDB" id="A0A9X1FRT0"/>
<evidence type="ECO:0000313" key="5">
    <source>
        <dbReference type="EMBL" id="MBW4706599.1"/>
    </source>
</evidence>
<dbReference type="Pfam" id="PF12833">
    <property type="entry name" value="HTH_18"/>
    <property type="match status" value="1"/>
</dbReference>
<dbReference type="PANTHER" id="PTHR11019:SF199">
    <property type="entry name" value="HTH-TYPE TRANSCRIPTIONAL REGULATOR NIMR"/>
    <property type="match status" value="1"/>
</dbReference>
<dbReference type="SMART" id="SM00342">
    <property type="entry name" value="HTH_ARAC"/>
    <property type="match status" value="1"/>
</dbReference>
<organism evidence="5 6">
    <name type="scientific">Roseobacter insulae</name>
    <dbReference type="NCBI Taxonomy" id="2859783"/>
    <lineage>
        <taxon>Bacteria</taxon>
        <taxon>Pseudomonadati</taxon>
        <taxon>Pseudomonadota</taxon>
        <taxon>Alphaproteobacteria</taxon>
        <taxon>Rhodobacterales</taxon>
        <taxon>Roseobacteraceae</taxon>
        <taxon>Roseobacter</taxon>
    </lineage>
</organism>
<proteinExistence type="predicted"/>
<evidence type="ECO:0000259" key="4">
    <source>
        <dbReference type="PROSITE" id="PS01124"/>
    </source>
</evidence>
<name>A0A9X1FRT0_9RHOB</name>
<dbReference type="EMBL" id="JAHXDN010000001">
    <property type="protein sequence ID" value="MBW4706599.1"/>
    <property type="molecule type" value="Genomic_DNA"/>
</dbReference>
<evidence type="ECO:0000256" key="2">
    <source>
        <dbReference type="ARBA" id="ARBA00023125"/>
    </source>
</evidence>
<dbReference type="RefSeq" id="WP_219498366.1">
    <property type="nucleotide sequence ID" value="NZ_JAHXDN010000001.1"/>
</dbReference>
<reference evidence="5" key="1">
    <citation type="submission" date="2021-07" db="EMBL/GenBank/DDBJ databases">
        <title>Roseobacter insulae sp. nov., isolated from a tidal flat.</title>
        <authorList>
            <person name="Park S."/>
            <person name="Yoon J.-H."/>
        </authorList>
    </citation>
    <scope>NUCLEOTIDE SEQUENCE</scope>
    <source>
        <strain evidence="5">YSTF-M11</strain>
    </source>
</reference>
<evidence type="ECO:0000313" key="6">
    <source>
        <dbReference type="Proteomes" id="UP001138661"/>
    </source>
</evidence>
<sequence>MQPEAYCFHRSFDPAGPSEFQTDRHYLLYALEGTLRLEADGKRWTLPPARAALICANHPVTITVLSRLTSASVLFSPAFMGPPDQILSVFDMTPLARELVKACREWGPDSGPLSPFATRIFGTLAEVVVHLSAHPSKCVLPMPVSPALKAAVQLTEDRAHDSPTFDEIARLTHQSSRALARRFASEMGMTWREVLRRIRIMNAVEALAMSDAPVTQIALRVGYGSLSGFNAAFRDCMQMSPTEYRASLRR</sequence>
<gene>
    <name evidence="5" type="ORF">KX928_02255</name>
</gene>
<keyword evidence="3" id="KW-0804">Transcription</keyword>
<dbReference type="PROSITE" id="PS00041">
    <property type="entry name" value="HTH_ARAC_FAMILY_1"/>
    <property type="match status" value="1"/>
</dbReference>